<dbReference type="EC" id="3.4.24.-" evidence="11"/>
<comment type="similarity">
    <text evidence="3 11">Belongs to the peptidase M50B family.</text>
</comment>
<evidence type="ECO:0000256" key="2">
    <source>
        <dbReference type="ARBA" id="ARBA00004141"/>
    </source>
</evidence>
<dbReference type="EMBL" id="QICS01000002">
    <property type="protein sequence ID" value="PXV93547.1"/>
    <property type="molecule type" value="Genomic_DNA"/>
</dbReference>
<evidence type="ECO:0000256" key="8">
    <source>
        <dbReference type="ARBA" id="ARBA00022989"/>
    </source>
</evidence>
<evidence type="ECO:0000256" key="9">
    <source>
        <dbReference type="ARBA" id="ARBA00023049"/>
    </source>
</evidence>
<keyword evidence="10 11" id="KW-0472">Membrane</keyword>
<evidence type="ECO:0000256" key="7">
    <source>
        <dbReference type="ARBA" id="ARBA00022833"/>
    </source>
</evidence>
<evidence type="ECO:0000259" key="12">
    <source>
        <dbReference type="PROSITE" id="PS50106"/>
    </source>
</evidence>
<gene>
    <name evidence="14" type="primary">rseP</name>
    <name evidence="13" type="ORF">C8E03_102315</name>
    <name evidence="14" type="ORF">CG710_003500</name>
</gene>
<evidence type="ECO:0000256" key="11">
    <source>
        <dbReference type="RuleBase" id="RU362031"/>
    </source>
</evidence>
<dbReference type="Pfam" id="PF17820">
    <property type="entry name" value="PDZ_6"/>
    <property type="match status" value="1"/>
</dbReference>
<dbReference type="GO" id="GO:0006508">
    <property type="term" value="P:proteolysis"/>
    <property type="evidence" value="ECO:0007669"/>
    <property type="project" value="UniProtKB-KW"/>
</dbReference>
<feature type="transmembrane region" description="Helical" evidence="11">
    <location>
        <begin position="318"/>
        <end position="336"/>
    </location>
</feature>
<evidence type="ECO:0000313" key="14">
    <source>
        <dbReference type="EMBL" id="RDY32507.1"/>
    </source>
</evidence>
<evidence type="ECO:0000313" key="15">
    <source>
        <dbReference type="Proteomes" id="UP000216411"/>
    </source>
</evidence>
<dbReference type="EMBL" id="NOKA02000003">
    <property type="protein sequence ID" value="RDY32507.1"/>
    <property type="molecule type" value="Genomic_DNA"/>
</dbReference>
<evidence type="ECO:0000256" key="5">
    <source>
        <dbReference type="ARBA" id="ARBA00022692"/>
    </source>
</evidence>
<dbReference type="AlphaFoldDB" id="A0A255I8D4"/>
<sequence length="343" mass="38234">MKIILALLIFSLIVIIHELGHFLLAKKNGIYVTEFSVGMGPRLISFVKGETRYSLKLFPFGGSCMMLGEDESSDDERSFGKKSVWARISVVVAGPIFNFILAFILSLFIVGSIGYDAPVIYQVMDGYPAQEAGLQSGDKIIKINNEKIHLYREILVFTQFNQGETANIVYERDGQQYSVILEPKLYEESGSYLYGFQGSGTRVKGNAITTIKYSAYEVKYWIVTTVKSIGMIFKGKVTADDVQGPVGIVDNIGKTYEESKSDGAFYVWLNMLNISILLSANLGVMNLLPLPALDGGRLVFLVIEAIRGKAIDKEKEGMVHFVGLMLLMALMVFIMFNDIRRLF</sequence>
<dbReference type="RefSeq" id="WP_094379618.1">
    <property type="nucleotide sequence ID" value="NZ_NOKA02000003.1"/>
</dbReference>
<proteinExistence type="inferred from homology"/>
<keyword evidence="9 11" id="KW-0482">Metalloprotease</keyword>
<evidence type="ECO:0000256" key="3">
    <source>
        <dbReference type="ARBA" id="ARBA00007931"/>
    </source>
</evidence>
<evidence type="ECO:0000256" key="6">
    <source>
        <dbReference type="ARBA" id="ARBA00022801"/>
    </source>
</evidence>
<comment type="cofactor">
    <cofactor evidence="1 11">
        <name>Zn(2+)</name>
        <dbReference type="ChEBI" id="CHEBI:29105"/>
    </cofactor>
</comment>
<accession>A0A255I8D4</accession>
<comment type="caution">
    <text evidence="13">The sequence shown here is derived from an EMBL/GenBank/DDBJ whole genome shotgun (WGS) entry which is preliminary data.</text>
</comment>
<dbReference type="GO" id="GO:0046872">
    <property type="term" value="F:metal ion binding"/>
    <property type="evidence" value="ECO:0007669"/>
    <property type="project" value="UniProtKB-KW"/>
</dbReference>
<evidence type="ECO:0000256" key="1">
    <source>
        <dbReference type="ARBA" id="ARBA00001947"/>
    </source>
</evidence>
<reference evidence="14" key="3">
    <citation type="submission" date="2018-07" db="EMBL/GenBank/DDBJ databases">
        <authorList>
            <person name="Quirk P.G."/>
            <person name="Krulwich T.A."/>
        </authorList>
    </citation>
    <scope>NUCLEOTIDE SEQUENCE</scope>
    <source>
        <strain evidence="14">CCRI-19302</strain>
    </source>
</reference>
<dbReference type="InterPro" id="IPR041489">
    <property type="entry name" value="PDZ_6"/>
</dbReference>
<dbReference type="InterPro" id="IPR036034">
    <property type="entry name" value="PDZ_sf"/>
</dbReference>
<dbReference type="Proteomes" id="UP000247523">
    <property type="component" value="Unassembled WGS sequence"/>
</dbReference>
<evidence type="ECO:0000313" key="13">
    <source>
        <dbReference type="EMBL" id="PXV93547.1"/>
    </source>
</evidence>
<feature type="domain" description="PDZ" evidence="12">
    <location>
        <begin position="105"/>
        <end position="148"/>
    </location>
</feature>
<dbReference type="PANTHER" id="PTHR42837:SF2">
    <property type="entry name" value="MEMBRANE METALLOPROTEASE ARASP2, CHLOROPLASTIC-RELATED"/>
    <property type="match status" value="1"/>
</dbReference>
<dbReference type="Pfam" id="PF02163">
    <property type="entry name" value="Peptidase_M50"/>
    <property type="match status" value="1"/>
</dbReference>
<dbReference type="InterPro" id="IPR001478">
    <property type="entry name" value="PDZ"/>
</dbReference>
<feature type="transmembrane region" description="Helical" evidence="11">
    <location>
        <begin position="84"/>
        <end position="110"/>
    </location>
</feature>
<dbReference type="InterPro" id="IPR008915">
    <property type="entry name" value="Peptidase_M50"/>
</dbReference>
<evidence type="ECO:0000313" key="16">
    <source>
        <dbReference type="Proteomes" id="UP000247523"/>
    </source>
</evidence>
<evidence type="ECO:0000256" key="10">
    <source>
        <dbReference type="ARBA" id="ARBA00023136"/>
    </source>
</evidence>
<dbReference type="Proteomes" id="UP000216411">
    <property type="component" value="Unassembled WGS sequence"/>
</dbReference>
<dbReference type="Gene3D" id="2.30.42.10">
    <property type="match status" value="1"/>
</dbReference>
<dbReference type="NCBIfam" id="TIGR00054">
    <property type="entry name" value="RIP metalloprotease RseP"/>
    <property type="match status" value="1"/>
</dbReference>
<reference evidence="13 16" key="2">
    <citation type="submission" date="2018-05" db="EMBL/GenBank/DDBJ databases">
        <title>Genomic Encyclopedia of Type Strains, Phase IV (KMG-IV): sequencing the most valuable type-strain genomes for metagenomic binning, comparative biology and taxonomic classification.</title>
        <authorList>
            <person name="Goeker M."/>
        </authorList>
    </citation>
    <scope>NUCLEOTIDE SEQUENCE [LARGE SCALE GENOMIC DNA]</scope>
    <source>
        <strain evidence="13 16">DSM 28816</strain>
    </source>
</reference>
<keyword evidence="4 13" id="KW-0645">Protease</keyword>
<keyword evidence="8 11" id="KW-1133">Transmembrane helix</keyword>
<dbReference type="PANTHER" id="PTHR42837">
    <property type="entry name" value="REGULATOR OF SIGMA-E PROTEASE RSEP"/>
    <property type="match status" value="1"/>
</dbReference>
<dbReference type="GO" id="GO:0004222">
    <property type="term" value="F:metalloendopeptidase activity"/>
    <property type="evidence" value="ECO:0007669"/>
    <property type="project" value="InterPro"/>
</dbReference>
<feature type="transmembrane region" description="Helical" evidence="11">
    <location>
        <begin position="263"/>
        <end position="282"/>
    </location>
</feature>
<dbReference type="GO" id="GO:0016020">
    <property type="term" value="C:membrane"/>
    <property type="evidence" value="ECO:0007669"/>
    <property type="project" value="UniProtKB-SubCell"/>
</dbReference>
<dbReference type="SUPFAM" id="SSF50156">
    <property type="entry name" value="PDZ domain-like"/>
    <property type="match status" value="1"/>
</dbReference>
<dbReference type="CDD" id="cd23081">
    <property type="entry name" value="cpPDZ_EcRseP-like"/>
    <property type="match status" value="1"/>
</dbReference>
<evidence type="ECO:0000256" key="4">
    <source>
        <dbReference type="ARBA" id="ARBA00022670"/>
    </source>
</evidence>
<keyword evidence="11" id="KW-0479">Metal-binding</keyword>
<reference evidence="14 15" key="1">
    <citation type="journal article" date="2017" name="Genome Announc.">
        <title>Draft Genome Sequence of a Sporulating and Motile Strain of Lachnotalea glycerini Isolated from Water in Quebec City, Canada.</title>
        <authorList>
            <person name="Maheux A.F."/>
            <person name="Boudreau D.K."/>
            <person name="Berube E."/>
            <person name="Boissinot M."/>
            <person name="Raymond F."/>
            <person name="Brodeur S."/>
            <person name="Corbeil J."/>
            <person name="Isabel S."/>
            <person name="Omar R.F."/>
            <person name="Bergeron M.G."/>
        </authorList>
    </citation>
    <scope>NUCLEOTIDE SEQUENCE [LARGE SCALE GENOMIC DNA]</scope>
    <source>
        <strain evidence="14 15">CCRI-19302</strain>
    </source>
</reference>
<protein>
    <recommendedName>
        <fullName evidence="11">Zinc metalloprotease</fullName>
        <ecNumber evidence="11">3.4.24.-</ecNumber>
    </recommendedName>
</protein>
<keyword evidence="5 11" id="KW-0812">Transmembrane</keyword>
<dbReference type="CDD" id="cd06163">
    <property type="entry name" value="S2P-M50_PDZ_RseP-like"/>
    <property type="match status" value="1"/>
</dbReference>
<organism evidence="13 16">
    <name type="scientific">Lachnotalea glycerini</name>
    <dbReference type="NCBI Taxonomy" id="1763509"/>
    <lineage>
        <taxon>Bacteria</taxon>
        <taxon>Bacillati</taxon>
        <taxon>Bacillota</taxon>
        <taxon>Clostridia</taxon>
        <taxon>Lachnospirales</taxon>
        <taxon>Lachnospiraceae</taxon>
        <taxon>Lachnotalea</taxon>
    </lineage>
</organism>
<comment type="subcellular location">
    <subcellularLocation>
        <location evidence="2">Membrane</location>
        <topology evidence="2">Multi-pass membrane protein</topology>
    </subcellularLocation>
</comment>
<keyword evidence="6 11" id="KW-0378">Hydrolase</keyword>
<dbReference type="InterPro" id="IPR004387">
    <property type="entry name" value="Pept_M50_Zn"/>
</dbReference>
<name>A0A255I8D4_9FIRM</name>
<dbReference type="PROSITE" id="PS50106">
    <property type="entry name" value="PDZ"/>
    <property type="match status" value="1"/>
</dbReference>
<dbReference type="OrthoDB" id="9782003at2"/>
<keyword evidence="7 11" id="KW-0862">Zinc</keyword>
<keyword evidence="15" id="KW-1185">Reference proteome</keyword>